<dbReference type="Pfam" id="PF09643">
    <property type="entry name" value="YopX"/>
    <property type="match status" value="1"/>
</dbReference>
<protein>
    <recommendedName>
        <fullName evidence="1">YopX protein domain-containing protein</fullName>
    </recommendedName>
</protein>
<sequence length="127" mass="15066">MKFRVWDKGINQLYYDVRVTSTDKYEKVEVLDCFSDWIGIEKNNHVIMRNTGLKDKKGNEIYEGDICAYYYGDVAEYCEVKWSDKYSTWMIEGDSDIEFLRDFAKHISSEVIGNIYEDPELLEEVEE</sequence>
<feature type="domain" description="YopX protein" evidence="1">
    <location>
        <begin position="2"/>
        <end position="123"/>
    </location>
</feature>
<dbReference type="AlphaFoldDB" id="A0A233V9T3"/>
<organism evidence="2 3">
    <name type="scientific">Finegoldia magna</name>
    <name type="common">Peptostreptococcus magnus</name>
    <dbReference type="NCBI Taxonomy" id="1260"/>
    <lineage>
        <taxon>Bacteria</taxon>
        <taxon>Bacillati</taxon>
        <taxon>Bacillota</taxon>
        <taxon>Tissierellia</taxon>
        <taxon>Tissierellales</taxon>
        <taxon>Peptoniphilaceae</taxon>
        <taxon>Finegoldia</taxon>
    </lineage>
</organism>
<dbReference type="Proteomes" id="UP000215413">
    <property type="component" value="Unassembled WGS sequence"/>
</dbReference>
<reference evidence="3" key="1">
    <citation type="submission" date="2017-04" db="EMBL/GenBank/DDBJ databases">
        <title>Finegoldia magna isolated from orthopedic joint implant-associated infections.</title>
        <authorList>
            <person name="Bjorklund S."/>
            <person name="Bruggemann H."/>
            <person name="Jensen A."/>
            <person name="Hellmark B."/>
            <person name="Soderquist B."/>
        </authorList>
    </citation>
    <scope>NUCLEOTIDE SEQUENCE [LARGE SCALE GENOMIC DNA]</scope>
    <source>
        <strain evidence="3">CCUG 54800</strain>
    </source>
</reference>
<dbReference type="RefSeq" id="WP_094205079.1">
    <property type="nucleotide sequence ID" value="NZ_NDYC01000004.1"/>
</dbReference>
<accession>A0A233V9T3</accession>
<name>A0A233V9T3_FINMA</name>
<dbReference type="SUPFAM" id="SSF159006">
    <property type="entry name" value="YopX-like"/>
    <property type="match status" value="1"/>
</dbReference>
<dbReference type="InterPro" id="IPR023385">
    <property type="entry name" value="YopX-like_C"/>
</dbReference>
<proteinExistence type="predicted"/>
<evidence type="ECO:0000259" key="1">
    <source>
        <dbReference type="Pfam" id="PF09643"/>
    </source>
</evidence>
<dbReference type="Gene3D" id="2.30.30.290">
    <property type="entry name" value="YopX-like domains"/>
    <property type="match status" value="1"/>
</dbReference>
<comment type="caution">
    <text evidence="2">The sequence shown here is derived from an EMBL/GenBank/DDBJ whole genome shotgun (WGS) entry which is preliminary data.</text>
</comment>
<evidence type="ECO:0000313" key="3">
    <source>
        <dbReference type="Proteomes" id="UP000215413"/>
    </source>
</evidence>
<gene>
    <name evidence="2" type="ORF">B9N49_00500</name>
</gene>
<evidence type="ECO:0000313" key="2">
    <source>
        <dbReference type="EMBL" id="OXZ29136.1"/>
    </source>
</evidence>
<dbReference type="InterPro" id="IPR019096">
    <property type="entry name" value="YopX_protein"/>
</dbReference>
<dbReference type="EMBL" id="NDYC01000004">
    <property type="protein sequence ID" value="OXZ29136.1"/>
    <property type="molecule type" value="Genomic_DNA"/>
</dbReference>